<feature type="domain" description="SMP" evidence="4">
    <location>
        <begin position="127"/>
        <end position="161"/>
    </location>
</feature>
<reference evidence="5 6" key="1">
    <citation type="submission" date="2024-01" db="EMBL/GenBank/DDBJ databases">
        <title>Genome assemblies of Stephania.</title>
        <authorList>
            <person name="Yang L."/>
        </authorList>
    </citation>
    <scope>NUCLEOTIDE SEQUENCE [LARGE SCALE GENOMIC DNA]</scope>
    <source>
        <strain evidence="5">JXDWG</strain>
        <tissue evidence="5">Leaf</tissue>
    </source>
</reference>
<dbReference type="AlphaFoldDB" id="A0AAP0PCM8"/>
<keyword evidence="2" id="KW-0677">Repeat</keyword>
<gene>
    <name evidence="5" type="ORF">Scep_009579</name>
</gene>
<protein>
    <recommendedName>
        <fullName evidence="4">SMP domain-containing protein</fullName>
    </recommendedName>
</protein>
<accession>A0AAP0PCM8</accession>
<keyword evidence="6" id="KW-1185">Reference proteome</keyword>
<organism evidence="5 6">
    <name type="scientific">Stephania cephalantha</name>
    <dbReference type="NCBI Taxonomy" id="152367"/>
    <lineage>
        <taxon>Eukaryota</taxon>
        <taxon>Viridiplantae</taxon>
        <taxon>Streptophyta</taxon>
        <taxon>Embryophyta</taxon>
        <taxon>Tracheophyta</taxon>
        <taxon>Spermatophyta</taxon>
        <taxon>Magnoliopsida</taxon>
        <taxon>Ranunculales</taxon>
        <taxon>Menispermaceae</taxon>
        <taxon>Menispermoideae</taxon>
        <taxon>Cissampelideae</taxon>
        <taxon>Stephania</taxon>
    </lineage>
</organism>
<feature type="compositionally biased region" description="Basic and acidic residues" evidence="3">
    <location>
        <begin position="11"/>
        <end position="25"/>
    </location>
</feature>
<dbReference type="PANTHER" id="PTHR31174">
    <property type="entry name" value="SEED MATURATION FAMILY PROTEIN"/>
    <property type="match status" value="1"/>
</dbReference>
<dbReference type="InterPro" id="IPR007011">
    <property type="entry name" value="LEA_SMP_dom"/>
</dbReference>
<evidence type="ECO:0000256" key="2">
    <source>
        <dbReference type="ARBA" id="ARBA00022737"/>
    </source>
</evidence>
<proteinExistence type="inferred from homology"/>
<comment type="similarity">
    <text evidence="1">Belongs to the LEA type SMP family.</text>
</comment>
<dbReference type="Pfam" id="PF04927">
    <property type="entry name" value="SMP"/>
    <property type="match status" value="2"/>
</dbReference>
<sequence length="174" mass="19097">MASEQQPRRTSSHDPNKEELEEGDIRYGDVFPAVAAASRELASRAIPPGDAALMQYAEAQIQGKTQRGGPAAGEGAIRHGYQPERWRSWSWRGDRVALQLNMTLGLLKLMFREGGLWPRPSEDSWTVTIGDALEATAITIGNKPIDQCDADAIQAAEIRAAHGRAWKFFGPRAT</sequence>
<dbReference type="PANTHER" id="PTHR31174:SF7">
    <property type="entry name" value="LATE EMBRYOGENESIS ABUNDANT PROTEIN 31-RELATED"/>
    <property type="match status" value="1"/>
</dbReference>
<name>A0AAP0PCM8_9MAGN</name>
<dbReference type="EMBL" id="JBBNAG010000004">
    <property type="protein sequence ID" value="KAK9139898.1"/>
    <property type="molecule type" value="Genomic_DNA"/>
</dbReference>
<feature type="domain" description="SMP" evidence="4">
    <location>
        <begin position="25"/>
        <end position="72"/>
    </location>
</feature>
<evidence type="ECO:0000313" key="5">
    <source>
        <dbReference type="EMBL" id="KAK9139898.1"/>
    </source>
</evidence>
<evidence type="ECO:0000256" key="1">
    <source>
        <dbReference type="ARBA" id="ARBA00010733"/>
    </source>
</evidence>
<dbReference type="Proteomes" id="UP001419268">
    <property type="component" value="Unassembled WGS sequence"/>
</dbReference>
<evidence type="ECO:0000313" key="6">
    <source>
        <dbReference type="Proteomes" id="UP001419268"/>
    </source>
</evidence>
<dbReference type="InterPro" id="IPR042971">
    <property type="entry name" value="LEA_SMP"/>
</dbReference>
<comment type="caution">
    <text evidence="5">The sequence shown here is derived from an EMBL/GenBank/DDBJ whole genome shotgun (WGS) entry which is preliminary data.</text>
</comment>
<evidence type="ECO:0000256" key="3">
    <source>
        <dbReference type="SAM" id="MobiDB-lite"/>
    </source>
</evidence>
<feature type="region of interest" description="Disordered" evidence="3">
    <location>
        <begin position="1"/>
        <end position="25"/>
    </location>
</feature>
<evidence type="ECO:0000259" key="4">
    <source>
        <dbReference type="Pfam" id="PF04927"/>
    </source>
</evidence>